<dbReference type="eggNOG" id="COG0438">
    <property type="taxonomic scope" value="Bacteria"/>
</dbReference>
<accession>A0A0D8FXZ3</accession>
<dbReference type="CDD" id="cd03809">
    <property type="entry name" value="GT4_MtfB-like"/>
    <property type="match status" value="1"/>
</dbReference>
<dbReference type="Gene3D" id="3.40.50.2000">
    <property type="entry name" value="Glycogen Phosphorylase B"/>
    <property type="match status" value="2"/>
</dbReference>
<evidence type="ECO:0000313" key="6">
    <source>
        <dbReference type="Proteomes" id="UP000032336"/>
    </source>
</evidence>
<dbReference type="PANTHER" id="PTHR46401">
    <property type="entry name" value="GLYCOSYLTRANSFERASE WBBK-RELATED"/>
    <property type="match status" value="1"/>
</dbReference>
<dbReference type="Proteomes" id="UP000032336">
    <property type="component" value="Unassembled WGS sequence"/>
</dbReference>
<dbReference type="EMBL" id="JXUW01000001">
    <property type="protein sequence ID" value="KJE78090.1"/>
    <property type="molecule type" value="Genomic_DNA"/>
</dbReference>
<keyword evidence="1 5" id="KW-0328">Glycosyltransferase</keyword>
<dbReference type="InterPro" id="IPR028098">
    <property type="entry name" value="Glyco_trans_4-like_N"/>
</dbReference>
<proteinExistence type="predicted"/>
<protein>
    <submittedName>
        <fullName evidence="5">Glycogen synthase</fullName>
        <ecNumber evidence="5">2.4.1.11</ecNumber>
    </submittedName>
</protein>
<evidence type="ECO:0000313" key="5">
    <source>
        <dbReference type="EMBL" id="KJE78090.1"/>
    </source>
</evidence>
<feature type="domain" description="Glycosyl transferase family 1" evidence="3">
    <location>
        <begin position="187"/>
        <end position="330"/>
    </location>
</feature>
<evidence type="ECO:0000259" key="4">
    <source>
        <dbReference type="Pfam" id="PF13439"/>
    </source>
</evidence>
<dbReference type="EC" id="2.4.1.11" evidence="5"/>
<organism evidence="5 6">
    <name type="scientific">Ferrimicrobium acidiphilum DSM 19497</name>
    <dbReference type="NCBI Taxonomy" id="1121877"/>
    <lineage>
        <taxon>Bacteria</taxon>
        <taxon>Bacillati</taxon>
        <taxon>Actinomycetota</taxon>
        <taxon>Acidimicrobiia</taxon>
        <taxon>Acidimicrobiales</taxon>
        <taxon>Acidimicrobiaceae</taxon>
        <taxon>Ferrimicrobium</taxon>
    </lineage>
</organism>
<dbReference type="RefSeq" id="WP_052565012.1">
    <property type="nucleotide sequence ID" value="NZ_JQKF01000001.1"/>
</dbReference>
<gene>
    <name evidence="5" type="ORF">FEAC_00820</name>
</gene>
<evidence type="ECO:0000256" key="2">
    <source>
        <dbReference type="ARBA" id="ARBA00022679"/>
    </source>
</evidence>
<dbReference type="GO" id="GO:0009103">
    <property type="term" value="P:lipopolysaccharide biosynthetic process"/>
    <property type="evidence" value="ECO:0007669"/>
    <property type="project" value="TreeGrafter"/>
</dbReference>
<dbReference type="Pfam" id="PF00534">
    <property type="entry name" value="Glycos_transf_1"/>
    <property type="match status" value="1"/>
</dbReference>
<dbReference type="PANTHER" id="PTHR46401:SF2">
    <property type="entry name" value="GLYCOSYLTRANSFERASE WBBK-RELATED"/>
    <property type="match status" value="1"/>
</dbReference>
<feature type="domain" description="Glycosyltransferase subfamily 4-like N-terminal" evidence="4">
    <location>
        <begin position="17"/>
        <end position="175"/>
    </location>
</feature>
<keyword evidence="2 5" id="KW-0808">Transferase</keyword>
<dbReference type="STRING" id="1121877.FEAC_00820"/>
<reference evidence="5 6" key="1">
    <citation type="submission" date="2015-01" db="EMBL/GenBank/DDBJ databases">
        <title>Draft genome of the acidophilic iron oxidizer Ferrimicrobium acidiphilum strain T23.</title>
        <authorList>
            <person name="Poehlein A."/>
            <person name="Eisen S."/>
            <person name="Schloemann M."/>
            <person name="Johnson B.D."/>
            <person name="Daniel R."/>
            <person name="Muehling M."/>
        </authorList>
    </citation>
    <scope>NUCLEOTIDE SEQUENCE [LARGE SCALE GENOMIC DNA]</scope>
    <source>
        <strain evidence="5 6">T23</strain>
    </source>
</reference>
<evidence type="ECO:0000259" key="3">
    <source>
        <dbReference type="Pfam" id="PF00534"/>
    </source>
</evidence>
<evidence type="ECO:0000256" key="1">
    <source>
        <dbReference type="ARBA" id="ARBA00022676"/>
    </source>
</evidence>
<dbReference type="InterPro" id="IPR001296">
    <property type="entry name" value="Glyco_trans_1"/>
</dbReference>
<dbReference type="Pfam" id="PF13439">
    <property type="entry name" value="Glyco_transf_4"/>
    <property type="match status" value="1"/>
</dbReference>
<dbReference type="GeneID" id="78371441"/>
<dbReference type="SUPFAM" id="SSF53756">
    <property type="entry name" value="UDP-Glycosyltransferase/glycogen phosphorylase"/>
    <property type="match status" value="1"/>
</dbReference>
<dbReference type="AlphaFoldDB" id="A0A0D8FXZ3"/>
<keyword evidence="6" id="KW-1185">Reference proteome</keyword>
<comment type="caution">
    <text evidence="5">The sequence shown here is derived from an EMBL/GenBank/DDBJ whole genome shotgun (WGS) entry which is preliminary data.</text>
</comment>
<dbReference type="GO" id="GO:0004373">
    <property type="term" value="F:alpha-1,4-glucan glucosyltransferase (UDP-glucose donor) activity"/>
    <property type="evidence" value="ECO:0007669"/>
    <property type="project" value="UniProtKB-EC"/>
</dbReference>
<sequence length="365" mass="40845">MNPVAIDATSIPGDPTGVGRYAKELVAAIYHLEDRPPISLLTTRTSLRLFALPPRGNYENLIAAPNSRPLRLLYQERSLGSIAIKGGAQVFHGLHYQVPAARHRLRVVSTIHDLTFFDNPEWHEPAKVRYFQRATRLAVKRSDALIVPSQATADRLREHFPVTPPIHVIYHGVDPLLVPEHGGDEDDGVELCSLGTIEPRKNLPRVLQAFDKVADRHPDWRLRIIGKRGWKTSDFDDALDAMHNRGRVSIEGYLNEKELRHALRRARAMIYVSNAEGFGLPVLEALASGLNVVTSNKSAMAEVGGEYAWLADPDDVDSIAQGIETAALTSRTPDEIERQVQWARSFTWERAARETVVLYRQLLEG</sequence>
<name>A0A0D8FXZ3_9ACTN</name>